<protein>
    <submittedName>
        <fullName evidence="1">Uncharacterized protein</fullName>
    </submittedName>
</protein>
<name>A0A1R1EN15_9BACL</name>
<dbReference type="STRING" id="297318.BK138_20095"/>
<sequence>MSFVKTDQSQLTAAEMGKLWATYVGNTMGKCVLSYYLQHVNDKEIKKILQFAQGLCEDYIQDIEAIFKQAAFPIPVGFTKDDVNLEAPRLYEDDFYLHYLQYLGKAGMSIYSVAIPLVTRKDIRDFFVKTLHDTSQLMVRVNDVLLSKNASINPPVIPPPEGVDFITKQSFLNVFFGNGRPLQGLEIAHLYGNMNNDITSKAIITGFVQVAKSEKVRQYLERGKNLNQKHIDQMSDKLSKDGLPSPSLIDHLVRPSTESPFSDKLMVYHKIDMFAMKIREYANGASLSARKDVAALFAKCQLQVSLYVEDGANIMIDHGWLEQPPEAIDRDEVQAGH</sequence>
<evidence type="ECO:0000313" key="1">
    <source>
        <dbReference type="EMBL" id="OMF53197.1"/>
    </source>
</evidence>
<accession>A0A1R1EN15</accession>
<gene>
    <name evidence="1" type="ORF">BK138_20095</name>
</gene>
<dbReference type="RefSeq" id="WP_076172388.1">
    <property type="nucleotide sequence ID" value="NZ_MRTP01000005.1"/>
</dbReference>
<proteinExistence type="predicted"/>
<dbReference type="InterPro" id="IPR012347">
    <property type="entry name" value="Ferritin-like"/>
</dbReference>
<keyword evidence="2" id="KW-1185">Reference proteome</keyword>
<dbReference type="Pfam" id="PF11553">
    <property type="entry name" value="DUF3231"/>
    <property type="match status" value="2"/>
</dbReference>
<reference evidence="1 2" key="1">
    <citation type="submission" date="2016-11" db="EMBL/GenBank/DDBJ databases">
        <title>Paenibacillus species isolates.</title>
        <authorList>
            <person name="Beno S.M."/>
        </authorList>
    </citation>
    <scope>NUCLEOTIDE SEQUENCE [LARGE SCALE GENOMIC DNA]</scope>
    <source>
        <strain evidence="1 2">FSL R5-0378</strain>
    </source>
</reference>
<dbReference type="InterPro" id="IPR021617">
    <property type="entry name" value="DUF3231"/>
</dbReference>
<dbReference type="AlphaFoldDB" id="A0A1R1EN15"/>
<evidence type="ECO:0000313" key="2">
    <source>
        <dbReference type="Proteomes" id="UP000187172"/>
    </source>
</evidence>
<dbReference type="Proteomes" id="UP000187172">
    <property type="component" value="Unassembled WGS sequence"/>
</dbReference>
<organism evidence="1 2">
    <name type="scientific">Paenibacillus rhizosphaerae</name>
    <dbReference type="NCBI Taxonomy" id="297318"/>
    <lineage>
        <taxon>Bacteria</taxon>
        <taxon>Bacillati</taxon>
        <taxon>Bacillota</taxon>
        <taxon>Bacilli</taxon>
        <taxon>Bacillales</taxon>
        <taxon>Paenibacillaceae</taxon>
        <taxon>Paenibacillus</taxon>
    </lineage>
</organism>
<dbReference type="Gene3D" id="1.20.1260.10">
    <property type="match status" value="2"/>
</dbReference>
<comment type="caution">
    <text evidence="1">The sequence shown here is derived from an EMBL/GenBank/DDBJ whole genome shotgun (WGS) entry which is preliminary data.</text>
</comment>
<dbReference type="EMBL" id="MRTP01000005">
    <property type="protein sequence ID" value="OMF53197.1"/>
    <property type="molecule type" value="Genomic_DNA"/>
</dbReference>